<keyword evidence="2" id="KW-1185">Reference proteome</keyword>
<dbReference type="GO" id="GO:0006788">
    <property type="term" value="P:heme oxidation"/>
    <property type="evidence" value="ECO:0007669"/>
    <property type="project" value="InterPro"/>
</dbReference>
<reference evidence="1 2" key="1">
    <citation type="submission" date="2019-02" db="EMBL/GenBank/DDBJ databases">
        <authorList>
            <person name="Li Y."/>
        </authorList>
    </citation>
    <scope>NUCLEOTIDE SEQUENCE [LARGE SCALE GENOMIC DNA]</scope>
    <source>
        <strain evidence="1 2">30C10-4-7</strain>
    </source>
</reference>
<sequence>MISTKIKEATKQAHQELEKTVVLQLKNIRSETDYAQVLKNFYAYFSAVERAVAPYINSHTLPDINERRNSSYIKTDIQELGGDIADLPAATAPTVHNLPEAFAVLYVLEGSIMGGPYIVQMLQKYGLNKGFHFFSGYGADSGKMWQAFTAILDTVPQTEADEEAMTRKANETFQRFGDVFAAQPTLS</sequence>
<name>A0A4Q6XIF7_9SPHI</name>
<dbReference type="SUPFAM" id="SSF48613">
    <property type="entry name" value="Heme oxygenase-like"/>
    <property type="match status" value="1"/>
</dbReference>
<gene>
    <name evidence="1" type="ORF">EWE74_15635</name>
</gene>
<dbReference type="InterPro" id="IPR016053">
    <property type="entry name" value="Haem_Oase-like"/>
</dbReference>
<evidence type="ECO:0000313" key="1">
    <source>
        <dbReference type="EMBL" id="RZF58995.1"/>
    </source>
</evidence>
<dbReference type="Gene3D" id="1.20.910.10">
    <property type="entry name" value="Heme oxygenase-like"/>
    <property type="match status" value="1"/>
</dbReference>
<dbReference type="Proteomes" id="UP000292855">
    <property type="component" value="Unassembled WGS sequence"/>
</dbReference>
<proteinExistence type="predicted"/>
<dbReference type="InterPro" id="IPR016084">
    <property type="entry name" value="Haem_Oase-like_multi-hlx"/>
</dbReference>
<dbReference type="Pfam" id="PF01126">
    <property type="entry name" value="Heme_oxygenase"/>
    <property type="match status" value="1"/>
</dbReference>
<comment type="caution">
    <text evidence="1">The sequence shown here is derived from an EMBL/GenBank/DDBJ whole genome shotgun (WGS) entry which is preliminary data.</text>
</comment>
<evidence type="ECO:0000313" key="2">
    <source>
        <dbReference type="Proteomes" id="UP000292855"/>
    </source>
</evidence>
<accession>A0A4Q6XIF7</accession>
<dbReference type="OrthoDB" id="114943at2"/>
<dbReference type="AlphaFoldDB" id="A0A4Q6XIF7"/>
<dbReference type="CDD" id="cd19166">
    <property type="entry name" value="HemeO-bac"/>
    <property type="match status" value="1"/>
</dbReference>
<dbReference type="EMBL" id="SGIT01000003">
    <property type="protein sequence ID" value="RZF58995.1"/>
    <property type="molecule type" value="Genomic_DNA"/>
</dbReference>
<organism evidence="1 2">
    <name type="scientific">Sphingobacterium corticibacterium</name>
    <dbReference type="NCBI Taxonomy" id="2484746"/>
    <lineage>
        <taxon>Bacteria</taxon>
        <taxon>Pseudomonadati</taxon>
        <taxon>Bacteroidota</taxon>
        <taxon>Sphingobacteriia</taxon>
        <taxon>Sphingobacteriales</taxon>
        <taxon>Sphingobacteriaceae</taxon>
        <taxon>Sphingobacterium</taxon>
    </lineage>
</organism>
<protein>
    <submittedName>
        <fullName evidence="1">Biliverdin-producing heme oxygenase</fullName>
    </submittedName>
</protein>
<dbReference type="GO" id="GO:0004392">
    <property type="term" value="F:heme oxygenase (decyclizing) activity"/>
    <property type="evidence" value="ECO:0007669"/>
    <property type="project" value="InterPro"/>
</dbReference>